<keyword evidence="10" id="KW-1185">Reference proteome</keyword>
<dbReference type="Gene3D" id="1.10.167.10">
    <property type="entry name" value="Regulator of G-protein Signalling 4, domain 2"/>
    <property type="match status" value="1"/>
</dbReference>
<dbReference type="GO" id="GO:0005096">
    <property type="term" value="F:GTPase activator activity"/>
    <property type="evidence" value="ECO:0007669"/>
    <property type="project" value="UniProtKB-KW"/>
</dbReference>
<dbReference type="Ensembl" id="ENSSMRT00000021926.1">
    <property type="protein sequence ID" value="ENSSMRP00000018715.1"/>
    <property type="gene ID" value="ENSSMRG00000014568.1"/>
</dbReference>
<evidence type="ECO:0000256" key="6">
    <source>
        <dbReference type="ARBA" id="ARBA00022490"/>
    </source>
</evidence>
<dbReference type="SUPFAM" id="SSF48097">
    <property type="entry name" value="Regulator of G-protein signaling, RGS"/>
    <property type="match status" value="1"/>
</dbReference>
<dbReference type="SMART" id="SM00315">
    <property type="entry name" value="RGS"/>
    <property type="match status" value="1"/>
</dbReference>
<dbReference type="OMA" id="WVACENL"/>
<reference evidence="9" key="1">
    <citation type="submission" date="2025-08" db="UniProtKB">
        <authorList>
            <consortium name="Ensembl"/>
        </authorList>
    </citation>
    <scope>IDENTIFICATION</scope>
</reference>
<dbReference type="GeneTree" id="ENSGT00940000157316"/>
<keyword evidence="6" id="KW-0963">Cytoplasm</keyword>
<dbReference type="GO" id="GO:0005829">
    <property type="term" value="C:cytosol"/>
    <property type="evidence" value="ECO:0007669"/>
    <property type="project" value="UniProtKB-SubCell"/>
</dbReference>
<dbReference type="PRINTS" id="PR01301">
    <property type="entry name" value="RGSPROTEIN"/>
</dbReference>
<evidence type="ECO:0000313" key="9">
    <source>
        <dbReference type="Ensembl" id="ENSSMRP00000018715.1"/>
    </source>
</evidence>
<organism evidence="9 10">
    <name type="scientific">Salvator merianae</name>
    <name type="common">Argentine black and white tegu</name>
    <name type="synonym">Tupinambis merianae</name>
    <dbReference type="NCBI Taxonomy" id="96440"/>
    <lineage>
        <taxon>Eukaryota</taxon>
        <taxon>Metazoa</taxon>
        <taxon>Chordata</taxon>
        <taxon>Craniata</taxon>
        <taxon>Vertebrata</taxon>
        <taxon>Euteleostomi</taxon>
        <taxon>Lepidosauria</taxon>
        <taxon>Squamata</taxon>
        <taxon>Bifurcata</taxon>
        <taxon>Unidentata</taxon>
        <taxon>Episquamata</taxon>
        <taxon>Laterata</taxon>
        <taxon>Teiioidea</taxon>
        <taxon>Teiidae</taxon>
        <taxon>Salvator</taxon>
    </lineage>
</organism>
<evidence type="ECO:0000256" key="5">
    <source>
        <dbReference type="ARBA" id="ARBA00022475"/>
    </source>
</evidence>
<dbReference type="GO" id="GO:0009898">
    <property type="term" value="C:cytoplasmic side of plasma membrane"/>
    <property type="evidence" value="ECO:0007669"/>
    <property type="project" value="Ensembl"/>
</dbReference>
<sequence>IILFDISVLLMTSKFLKSEFSEENIEFWLACEDYKKTQADHLFDKAEKIYKEFIQSDVNIDFKTRKSIAKMTQDPTSSSFDEAQRLVYILMERDSYPRFLKSKFYHNLLNNGRCTNFT</sequence>
<evidence type="ECO:0000256" key="3">
    <source>
        <dbReference type="ARBA" id="ARBA00020118"/>
    </source>
</evidence>
<dbReference type="GO" id="GO:0001965">
    <property type="term" value="F:G-protein alpha-subunit binding"/>
    <property type="evidence" value="ECO:0007669"/>
    <property type="project" value="Ensembl"/>
</dbReference>
<keyword evidence="4" id="KW-0343">GTPase activation</keyword>
<evidence type="ECO:0000259" key="8">
    <source>
        <dbReference type="PROSITE" id="PS50132"/>
    </source>
</evidence>
<protein>
    <recommendedName>
        <fullName evidence="3">Regulator of G-protein signaling 1</fullName>
    </recommendedName>
</protein>
<reference evidence="9" key="2">
    <citation type="submission" date="2025-09" db="UniProtKB">
        <authorList>
            <consortium name="Ensembl"/>
        </authorList>
    </citation>
    <scope>IDENTIFICATION</scope>
</reference>
<dbReference type="Pfam" id="PF00615">
    <property type="entry name" value="RGS"/>
    <property type="match status" value="1"/>
</dbReference>
<evidence type="ECO:0000256" key="2">
    <source>
        <dbReference type="ARBA" id="ARBA00004514"/>
    </source>
</evidence>
<evidence type="ECO:0000256" key="1">
    <source>
        <dbReference type="ARBA" id="ARBA00004413"/>
    </source>
</evidence>
<dbReference type="GO" id="GO:0061737">
    <property type="term" value="P:leukotriene signaling pathway"/>
    <property type="evidence" value="ECO:0007669"/>
    <property type="project" value="Ensembl"/>
</dbReference>
<comment type="subcellular location">
    <subcellularLocation>
        <location evidence="1">Cell membrane</location>
        <topology evidence="1">Peripheral membrane protein</topology>
        <orientation evidence="1">Cytoplasmic side</orientation>
    </subcellularLocation>
    <subcellularLocation>
        <location evidence="2">Cytoplasm</location>
        <location evidence="2">Cytosol</location>
    </subcellularLocation>
</comment>
<dbReference type="InterPro" id="IPR036305">
    <property type="entry name" value="RGS_sf"/>
</dbReference>
<keyword evidence="5" id="KW-1003">Cell membrane</keyword>
<evidence type="ECO:0000256" key="4">
    <source>
        <dbReference type="ARBA" id="ARBA00022468"/>
    </source>
</evidence>
<feature type="domain" description="RGS" evidence="8">
    <location>
        <begin position="1"/>
        <end position="109"/>
    </location>
</feature>
<dbReference type="FunFam" id="1.10.167.10:FF:000001">
    <property type="entry name" value="Putative regulator of g-protein signaling 12"/>
    <property type="match status" value="1"/>
</dbReference>
<dbReference type="InterPro" id="IPR016137">
    <property type="entry name" value="RGS"/>
</dbReference>
<name>A0A8D0CEZ3_SALMN</name>
<dbReference type="AlphaFoldDB" id="A0A8D0CEZ3"/>
<dbReference type="Proteomes" id="UP000694421">
    <property type="component" value="Unplaced"/>
</dbReference>
<dbReference type="InterPro" id="IPR044926">
    <property type="entry name" value="RGS_subdomain_2"/>
</dbReference>
<dbReference type="PANTHER" id="PTHR10845">
    <property type="entry name" value="REGULATOR OF G PROTEIN SIGNALING"/>
    <property type="match status" value="1"/>
</dbReference>
<proteinExistence type="predicted"/>
<evidence type="ECO:0000256" key="7">
    <source>
        <dbReference type="ARBA" id="ARBA00023136"/>
    </source>
</evidence>
<dbReference type="GO" id="GO:0009617">
    <property type="term" value="P:response to bacterium"/>
    <property type="evidence" value="ECO:0007669"/>
    <property type="project" value="Ensembl"/>
</dbReference>
<accession>A0A8D0CEZ3</accession>
<dbReference type="PROSITE" id="PS50132">
    <property type="entry name" value="RGS"/>
    <property type="match status" value="1"/>
</dbReference>
<evidence type="ECO:0000313" key="10">
    <source>
        <dbReference type="Proteomes" id="UP000694421"/>
    </source>
</evidence>
<keyword evidence="7" id="KW-0472">Membrane</keyword>
<dbReference type="PANTHER" id="PTHR10845:SF34">
    <property type="entry name" value="REGULATOR OF G-PROTEIN SIGNALING 1"/>
    <property type="match status" value="1"/>
</dbReference>